<feature type="domain" description="DUF7402" evidence="4">
    <location>
        <begin position="658"/>
        <end position="791"/>
    </location>
</feature>
<dbReference type="SUPFAM" id="SSF141571">
    <property type="entry name" value="Pentapeptide repeat-like"/>
    <property type="match status" value="1"/>
</dbReference>
<dbReference type="EMBL" id="GL541648">
    <property type="protein sequence ID" value="KDE08721.1"/>
    <property type="molecule type" value="Genomic_DNA"/>
</dbReference>
<dbReference type="EC" id="3.5.1.89" evidence="2"/>
<feature type="compositionally biased region" description="Polar residues" evidence="3">
    <location>
        <begin position="1772"/>
        <end position="1782"/>
    </location>
</feature>
<feature type="compositionally biased region" description="Low complexity" evidence="3">
    <location>
        <begin position="1527"/>
        <end position="1544"/>
    </location>
</feature>
<dbReference type="EMBL" id="AEIJ01000099">
    <property type="status" value="NOT_ANNOTATED_CDS"/>
    <property type="molecule type" value="Genomic_DNA"/>
</dbReference>
<proteinExistence type="inferred from homology"/>
<dbReference type="Gene3D" id="3.40.50.10320">
    <property type="entry name" value="LmbE-like"/>
    <property type="match status" value="1"/>
</dbReference>
<feature type="compositionally biased region" description="Basic and acidic residues" evidence="3">
    <location>
        <begin position="1022"/>
        <end position="1035"/>
    </location>
</feature>
<dbReference type="Pfam" id="PF24135">
    <property type="entry name" value="DUF7402"/>
    <property type="match status" value="6"/>
</dbReference>
<feature type="region of interest" description="Disordered" evidence="3">
    <location>
        <begin position="1013"/>
        <end position="1039"/>
    </location>
</feature>
<dbReference type="InterPro" id="IPR008979">
    <property type="entry name" value="Galactose-bd-like_sf"/>
</dbReference>
<evidence type="ECO:0000256" key="1">
    <source>
        <dbReference type="ARBA" id="ARBA00006066"/>
    </source>
</evidence>
<dbReference type="EMBL" id="AEIJ01000098">
    <property type="status" value="NOT_ANNOTATED_CDS"/>
    <property type="molecule type" value="Genomic_DNA"/>
</dbReference>
<dbReference type="STRING" id="683840.U5H1B8"/>
<sequence>MMRLRLRPAHLMPRQRSSGALPRLLRLAVVLLFTCYQLSAVSAAVFSCVGGTVYVVAHPDDDLLFQSPDLWTDVVSGACITTIFLTSGDSGVGLTYAKARESGNEAANSYMANVDDTWTEFVATFGGQPVLVRTLVDAPQVQRVWFRLPDGNVDGTGYAPNGYQSLRGLYFGSISSISSVDGGATFTLATLKKAISDILTARQAENVRTLDYLSDYDAGDHSDHITTARITSTLVGNTAPSANLAGYMGYPINNFAPTLTSGSAQFVAKSNAFFQYTPFDSGECQSYSDCTSAGRGESYWLARQYVVTSALAQQSYTGSAESPVTMPNGTNIALIANATASSYAGPTQVPGRAIDGIISGYPGNSSAEWVSDGGTAGTTFSLTWNDTYSVTSIVLYDRPNVNDWAKGGTITFADGKSVSFGALANDGSATLVTLSQTVITTSLVVKFTSVSAATGSVGLAEIQVFGDLCSGCQDTGGAIESATSISATAFSDLALLAQATASSEANGQPADRVNDGVISGYPANWTAEWSTTGQGAGAWLNLTWPQSIWLDSLVFYDRPNLGDWITGGTLTFDDGSTVTIPSLNNDGSATVVNLTNAVTTTSLLFTVTSAGPSSGSVGLAELAVFYSQNQVGGVPTGSNTTSNTTSGTMTTTAGAFANLALTASASASSGASGQTADRANDGVISGYPSNWTAEWATQGEGTGAWLSLTWSSYYMVDSLVFYDRPNPDDWITGGTVAFSDGTTVTIPSLNDDGSATVVNLTAAVNTTTLLFTVMSAGSSSNSVGLAELGVFYSQAQSSSGTTAVNTTLTSTTTTSSGTVGSSNAYSNLALTASASASSGASGQTADRANDGVISGYPSNWTAEWATQGEGTGAWLSLTWSSYYMVDSLVFYDRPNPDDWITGGTVAFSDGTTVTIPSLNDDGSATVVNLTAAVNTTTLLFTVTSAGSSSNSVGLAELGVFYSKSQTPDLVMNNTTYVQSNNTATTSNSTSAIISLTTDTSVDLALNAIATASSSASGQGPDKANDGKVSGYKEDGSGSWQQEWATQDQTVGAWLTLTWPSNVEINEVVLYDRPNLADHVTAGMLTFSSGAVVSFGALANNGSATSVALAQPIIASVLTMTVTEASPSSSNIGLAEIMVYGALPVNTSANSTGSANSTLTNSTVETSSALGAVNVNSTLANSTLANSTMANSTLTNSTLAGNASLTNSTLANSTLTNSTLSNSTFDNSTLENSTLSNSTLGNSTLGNSTFSNSTFGDSTFSDSTFANSTLANSTLDNSTLANSTLGNLTSAKLTLTNSTFDLNSTMSDSTLSNSTLADNSSLTNSTSYNSAVTNSTLGNSTLDNSTLAGNASSANSTMYNSTLANSTLTNSTTTGNATLSNPTLANSTLVNSTLANSNATNESNSTSANLTIPDSTLSNSTLVNSTLTTNSSAGTNLTLANSTLANSTLANSTLSGNTSLANSSSPNATIANSTLANSTSINSTLTNTTLANSTTSANTTVSNSTLGTNPSTKASSLLTTASTTITSPTSITSATTTKTTTTPSPAYSPQPTGSLRSYATYNGTRVTAGIASSTNELSANACGLRCDRTQCTSFDWKALTKECWTHTDVYPFGDNAGNMYIAEASWVHYVPGVCASYTALAGSIGSECYQYQVVAATTNTSNTTAPQTTTGPSSTLSTAASSSFKSSSLASSSTAASSSSTSSLSSSAASSTASSPASSLSMTTTPQSSTRSPSASSTSTSSASSASTTPTGLSTAQPSNVNIARLPGVTATASSFRASSPPSGANDGIIGGLQLDGSGNAAQEWSTGTGTVPAWIQLTWPQSYLIKTVVLFPPVNLLNAILAGTLTFSDGSTARVGVLSPFGTQINLGAGKTTSSLRFTITGSAVARNGVGISEMRAYNAAPAVGGVLGGTIGVV</sequence>
<feature type="domain" description="DUF7402" evidence="4">
    <location>
        <begin position="1768"/>
        <end position="1898"/>
    </location>
</feature>
<reference evidence="5" key="2">
    <citation type="submission" date="2010-11" db="EMBL/GenBank/DDBJ databases">
        <authorList>
            <consortium name="The Broad Institute Genome Sequencing Platform"/>
            <person name="Earl A."/>
            <person name="Ward D."/>
            <person name="Feldgarden M."/>
            <person name="Gevers D."/>
            <person name="Butler R."/>
            <person name="Young S.K."/>
            <person name="Zeng Q."/>
            <person name="Gargeya S."/>
            <person name="Fitzgerald M."/>
            <person name="Haas B."/>
            <person name="Abouelleil A."/>
            <person name="Alvarado L."/>
            <person name="Arachchi H.M."/>
            <person name="Berlin A."/>
            <person name="Brown A."/>
            <person name="Chapman S.B."/>
            <person name="Chen Z."/>
            <person name="Dunbar C."/>
            <person name="Freedman E."/>
            <person name="Gearin G."/>
            <person name="Gellesch M."/>
            <person name="Goldberg J."/>
            <person name="Griggs A."/>
            <person name="Gujja S."/>
            <person name="Heilman E."/>
            <person name="Heiman D."/>
            <person name="Howarth C."/>
            <person name="Larson L."/>
            <person name="Lui A."/>
            <person name="MacDonald P.J.P."/>
            <person name="Mehta T."/>
            <person name="Montmayeur A."/>
            <person name="Murphy C."/>
            <person name="Neiman D."/>
            <person name="Pearson M."/>
            <person name="Priest M."/>
            <person name="Roberts A."/>
            <person name="Saif S."/>
            <person name="Shea T."/>
            <person name="Shenoy N."/>
            <person name="Sisk P."/>
            <person name="Stolte C."/>
            <person name="Sykes S."/>
            <person name="White J."/>
            <person name="Yandava C."/>
            <person name="Wortman J."/>
            <person name="Nusbaum C."/>
            <person name="Birren B."/>
        </authorList>
    </citation>
    <scope>NUCLEOTIDE SEQUENCE</scope>
    <source>
        <strain evidence="5">P1A1 Lamole</strain>
    </source>
</reference>
<evidence type="ECO:0000313" key="5">
    <source>
        <dbReference type="EMBL" id="KDE08721.1"/>
    </source>
</evidence>
<evidence type="ECO:0000256" key="2">
    <source>
        <dbReference type="ARBA" id="ARBA00012176"/>
    </source>
</evidence>
<reference evidence="7" key="1">
    <citation type="submission" date="2010-11" db="EMBL/GenBank/DDBJ databases">
        <title>The genome sequence of Microbotryum violaceum strain p1A1 Lamole.</title>
        <authorList>
            <person name="Cuomo C."/>
            <person name="Perlin M."/>
            <person name="Young S.K."/>
            <person name="Zeng Q."/>
            <person name="Gargeya S."/>
            <person name="Alvarado L."/>
            <person name="Berlin A."/>
            <person name="Chapman S.B."/>
            <person name="Chen Z."/>
            <person name="Freedman E."/>
            <person name="Gellesch M."/>
            <person name="Goldberg J."/>
            <person name="Griggs A."/>
            <person name="Gujja S."/>
            <person name="Heilman E."/>
            <person name="Heiman D."/>
            <person name="Howarth C."/>
            <person name="Mehta T."/>
            <person name="Neiman D."/>
            <person name="Pearson M."/>
            <person name="Roberts A."/>
            <person name="Saif S."/>
            <person name="Shea T."/>
            <person name="Shenoy N."/>
            <person name="Sisk P."/>
            <person name="Stolte C."/>
            <person name="Sykes S."/>
            <person name="White J."/>
            <person name="Yandava C."/>
            <person name="Haas B."/>
            <person name="Nusbaum C."/>
            <person name="Birren B."/>
        </authorList>
    </citation>
    <scope>NUCLEOTIDE SEQUENCE [LARGE SCALE GENOMIC DNA]</scope>
    <source>
        <strain evidence="7">p1A1 Lamole</strain>
    </source>
</reference>
<feature type="domain" description="DUF7402" evidence="4">
    <location>
        <begin position="827"/>
        <end position="960"/>
    </location>
</feature>
<dbReference type="InterPro" id="IPR003737">
    <property type="entry name" value="GlcNAc_PI_deacetylase-related"/>
</dbReference>
<reference evidence="5 7" key="3">
    <citation type="journal article" date="2015" name="BMC Genomics">
        <title>Sex and parasites: genomic and transcriptomic analysis of Microbotryum lychnidis-dioicae, the biotrophic and plant-castrating anther smut fungus.</title>
        <authorList>
            <person name="Perlin M.H."/>
            <person name="Amselem J."/>
            <person name="Fontanillas E."/>
            <person name="Toh S.S."/>
            <person name="Chen Z."/>
            <person name="Goldberg J."/>
            <person name="Duplessis S."/>
            <person name="Henrissat B."/>
            <person name="Young S."/>
            <person name="Zeng Q."/>
            <person name="Aguileta G."/>
            <person name="Petit E."/>
            <person name="Badouin H."/>
            <person name="Andrews J."/>
            <person name="Razeeq D."/>
            <person name="Gabaldon T."/>
            <person name="Quesneville H."/>
            <person name="Giraud T."/>
            <person name="Hood M.E."/>
            <person name="Schultz D.J."/>
            <person name="Cuomo C.A."/>
        </authorList>
    </citation>
    <scope>NUCLEOTIDE SEQUENCE [LARGE SCALE GENOMIC DNA]</scope>
    <source>
        <strain evidence="7">p1A1 Lamole</strain>
        <strain evidence="5">P1A1 Lamole</strain>
    </source>
</reference>
<accession>U5H1B8</accession>
<dbReference type="InParanoid" id="U5H1B8"/>
<dbReference type="GO" id="GO:0000225">
    <property type="term" value="F:N-acetylglucosaminylphosphatidylinositol deacetylase activity"/>
    <property type="evidence" value="ECO:0007669"/>
    <property type="project" value="UniProtKB-EC"/>
</dbReference>
<name>U5H1B8_USTV1</name>
<dbReference type="EnsemblFungi" id="MVLG_01176T0">
    <property type="protein sequence ID" value="MVLG_01176T0"/>
    <property type="gene ID" value="MVLG_01176"/>
</dbReference>
<organism evidence="5">
    <name type="scientific">Microbotryum lychnidis-dioicae (strain p1A1 Lamole / MvSl-1064)</name>
    <name type="common">Anther smut fungus</name>
    <dbReference type="NCBI Taxonomy" id="683840"/>
    <lineage>
        <taxon>Eukaryota</taxon>
        <taxon>Fungi</taxon>
        <taxon>Dikarya</taxon>
        <taxon>Basidiomycota</taxon>
        <taxon>Pucciniomycotina</taxon>
        <taxon>Microbotryomycetes</taxon>
        <taxon>Microbotryales</taxon>
        <taxon>Microbotryaceae</taxon>
        <taxon>Microbotryum</taxon>
    </lineage>
</organism>
<dbReference type="HOGENOM" id="CLU_244332_0_0_1"/>
<feature type="region of interest" description="Disordered" evidence="3">
    <location>
        <begin position="1394"/>
        <end position="1416"/>
    </location>
</feature>
<gene>
    <name evidence="5" type="ORF">MVLG_01176</name>
</gene>
<feature type="domain" description="DUF7402" evidence="4">
    <location>
        <begin position="331"/>
        <end position="465"/>
    </location>
</feature>
<evidence type="ECO:0000313" key="7">
    <source>
        <dbReference type="Proteomes" id="UP000017200"/>
    </source>
</evidence>
<comment type="similarity">
    <text evidence="1">Belongs to the PIGL family.</text>
</comment>
<evidence type="ECO:0000259" key="4">
    <source>
        <dbReference type="Pfam" id="PF24135"/>
    </source>
</evidence>
<dbReference type="Proteomes" id="UP000017200">
    <property type="component" value="Unassembled WGS sequence"/>
</dbReference>
<feature type="region of interest" description="Disordered" evidence="3">
    <location>
        <begin position="1772"/>
        <end position="1791"/>
    </location>
</feature>
<evidence type="ECO:0000256" key="3">
    <source>
        <dbReference type="SAM" id="MobiDB-lite"/>
    </source>
</evidence>
<keyword evidence="7" id="KW-1185">Reference proteome</keyword>
<dbReference type="Gene3D" id="2.60.120.260">
    <property type="entry name" value="Galactose-binding domain-like"/>
    <property type="match status" value="6"/>
</dbReference>
<reference evidence="6" key="4">
    <citation type="submission" date="2015-06" db="UniProtKB">
        <authorList>
            <consortium name="EnsemblFungi"/>
        </authorList>
    </citation>
    <scope>IDENTIFICATION</scope>
</reference>
<evidence type="ECO:0000313" key="6">
    <source>
        <dbReference type="EnsemblFungi" id="MVLG_01176T0"/>
    </source>
</evidence>
<dbReference type="InterPro" id="IPR024078">
    <property type="entry name" value="LmbE-like_dom_sf"/>
</dbReference>
<dbReference type="Pfam" id="PF02585">
    <property type="entry name" value="PIG-L"/>
    <property type="match status" value="1"/>
</dbReference>
<feature type="region of interest" description="Disordered" evidence="3">
    <location>
        <begin position="1493"/>
        <end position="1514"/>
    </location>
</feature>
<dbReference type="InterPro" id="IPR055826">
    <property type="entry name" value="DUF7402"/>
</dbReference>
<feature type="region of interest" description="Disordered" evidence="3">
    <location>
        <begin position="1527"/>
        <end position="1552"/>
    </location>
</feature>
<dbReference type="SUPFAM" id="SSF49785">
    <property type="entry name" value="Galactose-binding domain-like"/>
    <property type="match status" value="6"/>
</dbReference>
<dbReference type="Gene3D" id="2.160.20.80">
    <property type="entry name" value="E3 ubiquitin-protein ligase SopA"/>
    <property type="match status" value="1"/>
</dbReference>
<feature type="region of interest" description="Disordered" evidence="3">
    <location>
        <begin position="1694"/>
        <end position="1760"/>
    </location>
</feature>
<feature type="compositionally biased region" description="Low complexity" evidence="3">
    <location>
        <begin position="1694"/>
        <end position="1755"/>
    </location>
</feature>
<dbReference type="OMA" id="WTAEWAT"/>
<protein>
    <recommendedName>
        <fullName evidence="2">N-acetylglucosaminylphosphatidylinositol deacetylase</fullName>
        <ecNumber evidence="2">3.5.1.89</ecNumber>
    </recommendedName>
</protein>
<feature type="domain" description="DUF7402" evidence="4">
    <location>
        <begin position="1002"/>
        <end position="1139"/>
    </location>
</feature>
<feature type="domain" description="DUF7402" evidence="4">
    <location>
        <begin position="492"/>
        <end position="625"/>
    </location>
</feature>
<dbReference type="SUPFAM" id="SSF102588">
    <property type="entry name" value="LmbE-like"/>
    <property type="match status" value="1"/>
</dbReference>
<dbReference type="OrthoDB" id="2526946at2759"/>